<dbReference type="AlphaFoldDB" id="A0A101LVB8"/>
<evidence type="ECO:0000256" key="1">
    <source>
        <dbReference type="SAM" id="Phobius"/>
    </source>
</evidence>
<keyword evidence="2" id="KW-0496">Mitochondrion</keyword>
<accession>A0A101LVB8</accession>
<dbReference type="EMBL" id="LKAM01000014">
    <property type="protein sequence ID" value="KUM46016.1"/>
    <property type="molecule type" value="Genomic_DNA"/>
</dbReference>
<comment type="caution">
    <text evidence="2">The sequence shown here is derived from an EMBL/GenBank/DDBJ whole genome shotgun (WGS) entry which is preliminary data.</text>
</comment>
<reference evidence="2" key="1">
    <citation type="journal article" date="2015" name="Genome Biol. Evol.">
        <title>Organellar Genomes of White Spruce (Picea glauca): Assembly and Annotation.</title>
        <authorList>
            <person name="Jackman S.D."/>
            <person name="Warren R.L."/>
            <person name="Gibb E.A."/>
            <person name="Vandervalk B.P."/>
            <person name="Mohamadi H."/>
            <person name="Chu J."/>
            <person name="Raymond A."/>
            <person name="Pleasance S."/>
            <person name="Coope R."/>
            <person name="Wildung M.R."/>
            <person name="Ritland C.E."/>
            <person name="Bousquet J."/>
            <person name="Jones S.J."/>
            <person name="Bohlmann J."/>
            <person name="Birol I."/>
        </authorList>
    </citation>
    <scope>NUCLEOTIDE SEQUENCE [LARGE SCALE GENOMIC DNA]</scope>
    <source>
        <tissue evidence="2">Flushing bud</tissue>
    </source>
</reference>
<name>A0A101LVB8_PICGL</name>
<keyword evidence="1" id="KW-0812">Transmembrane</keyword>
<keyword evidence="1" id="KW-0472">Membrane</keyword>
<evidence type="ECO:0000313" key="2">
    <source>
        <dbReference type="EMBL" id="KUM46016.1"/>
    </source>
</evidence>
<protein>
    <submittedName>
        <fullName evidence="2">Uncharacterized protein</fullName>
    </submittedName>
</protein>
<keyword evidence="1" id="KW-1133">Transmembrane helix</keyword>
<proteinExistence type="predicted"/>
<sequence length="74" mass="8284">MAAAMGMIGTDWGYQKGPTSFLIIDHCKRSPPVTDVYWRPPLVNDHFLGMILGIYLLHLLAIVDHGLSAMIFKQ</sequence>
<geneLocation type="mitochondrion" evidence="2"/>
<feature type="transmembrane region" description="Helical" evidence="1">
    <location>
        <begin position="47"/>
        <end position="72"/>
    </location>
</feature>
<gene>
    <name evidence="2" type="ORF">ABT39_MTgene2119</name>
</gene>
<organism evidence="2">
    <name type="scientific">Picea glauca</name>
    <name type="common">White spruce</name>
    <name type="synonym">Pinus glauca</name>
    <dbReference type="NCBI Taxonomy" id="3330"/>
    <lineage>
        <taxon>Eukaryota</taxon>
        <taxon>Viridiplantae</taxon>
        <taxon>Streptophyta</taxon>
        <taxon>Embryophyta</taxon>
        <taxon>Tracheophyta</taxon>
        <taxon>Spermatophyta</taxon>
        <taxon>Pinopsida</taxon>
        <taxon>Pinidae</taxon>
        <taxon>Conifers I</taxon>
        <taxon>Pinales</taxon>
        <taxon>Pinaceae</taxon>
        <taxon>Picea</taxon>
    </lineage>
</organism>